<dbReference type="InterPro" id="IPR001789">
    <property type="entry name" value="Sig_transdc_resp-reg_receiver"/>
</dbReference>
<feature type="modified residue" description="4-aspartylphosphate" evidence="7">
    <location>
        <position position="54"/>
    </location>
</feature>
<dbReference type="GO" id="GO:0006355">
    <property type="term" value="P:regulation of DNA-templated transcription"/>
    <property type="evidence" value="ECO:0007669"/>
    <property type="project" value="InterPro"/>
</dbReference>
<comment type="caution">
    <text evidence="11">The sequence shown here is derived from an EMBL/GenBank/DDBJ whole genome shotgun (WGS) entry which is preliminary data.</text>
</comment>
<dbReference type="PANTHER" id="PTHR48111:SF21">
    <property type="entry name" value="DNA-BINDING DUAL MASTER TRANSCRIPTIONAL REGULATOR RPAA"/>
    <property type="match status" value="1"/>
</dbReference>
<dbReference type="InterPro" id="IPR016032">
    <property type="entry name" value="Sig_transdc_resp-reg_C-effctor"/>
</dbReference>
<dbReference type="GO" id="GO:0000156">
    <property type="term" value="F:phosphorelay response regulator activity"/>
    <property type="evidence" value="ECO:0007669"/>
    <property type="project" value="TreeGrafter"/>
</dbReference>
<name>A0A4Q0VY95_9BACI</name>
<dbReference type="InterPro" id="IPR001867">
    <property type="entry name" value="OmpR/PhoB-type_DNA-bd"/>
</dbReference>
<evidence type="ECO:0000256" key="8">
    <source>
        <dbReference type="PROSITE-ProRule" id="PRU01091"/>
    </source>
</evidence>
<dbReference type="InterPro" id="IPR036388">
    <property type="entry name" value="WH-like_DNA-bd_sf"/>
</dbReference>
<keyword evidence="4" id="KW-0805">Transcription regulation</keyword>
<dbReference type="CDD" id="cd17574">
    <property type="entry name" value="REC_OmpR"/>
    <property type="match status" value="1"/>
</dbReference>
<keyword evidence="2 7" id="KW-0597">Phosphoprotein</keyword>
<evidence type="ECO:0000256" key="2">
    <source>
        <dbReference type="ARBA" id="ARBA00022553"/>
    </source>
</evidence>
<comment type="subcellular location">
    <subcellularLocation>
        <location evidence="1">Cytoplasm</location>
    </subcellularLocation>
</comment>
<dbReference type="EMBL" id="QOUX01000001">
    <property type="protein sequence ID" value="RXJ04156.1"/>
    <property type="molecule type" value="Genomic_DNA"/>
</dbReference>
<evidence type="ECO:0000256" key="1">
    <source>
        <dbReference type="ARBA" id="ARBA00004496"/>
    </source>
</evidence>
<reference evidence="11 12" key="1">
    <citation type="journal article" date="2019" name="Int. J. Syst. Evol. Microbiol.">
        <title>Anaerobacillus alkaliphilus sp. nov., a novel alkaliphilic and moderately halophilic bacterium.</title>
        <authorList>
            <person name="Borsodi A.K."/>
            <person name="Aszalos J.M."/>
            <person name="Bihari P."/>
            <person name="Nagy I."/>
            <person name="Schumann P."/>
            <person name="Sproer C."/>
            <person name="Kovacs A.L."/>
            <person name="Boka K."/>
            <person name="Dobosy P."/>
            <person name="Ovari M."/>
            <person name="Szili-Kovacs T."/>
            <person name="Toth E."/>
        </authorList>
    </citation>
    <scope>NUCLEOTIDE SEQUENCE [LARGE SCALE GENOMIC DNA]</scope>
    <source>
        <strain evidence="11 12">B16-10</strain>
    </source>
</reference>
<keyword evidence="12" id="KW-1185">Reference proteome</keyword>
<keyword evidence="5 8" id="KW-0238">DNA-binding</keyword>
<dbReference type="Pfam" id="PF00072">
    <property type="entry name" value="Response_reg"/>
    <property type="match status" value="1"/>
</dbReference>
<dbReference type="GO" id="GO:0032993">
    <property type="term" value="C:protein-DNA complex"/>
    <property type="evidence" value="ECO:0007669"/>
    <property type="project" value="TreeGrafter"/>
</dbReference>
<evidence type="ECO:0000256" key="3">
    <source>
        <dbReference type="ARBA" id="ARBA00023012"/>
    </source>
</evidence>
<dbReference type="InterPro" id="IPR011006">
    <property type="entry name" value="CheY-like_superfamily"/>
</dbReference>
<dbReference type="AlphaFoldDB" id="A0A4Q0VY95"/>
<protein>
    <submittedName>
        <fullName evidence="11">DNA-binding response regulator</fullName>
    </submittedName>
</protein>
<dbReference type="PROSITE" id="PS50110">
    <property type="entry name" value="RESPONSE_REGULATORY"/>
    <property type="match status" value="1"/>
</dbReference>
<dbReference type="Gene3D" id="6.10.250.690">
    <property type="match status" value="1"/>
</dbReference>
<dbReference type="SMART" id="SM00862">
    <property type="entry name" value="Trans_reg_C"/>
    <property type="match status" value="1"/>
</dbReference>
<evidence type="ECO:0000313" key="12">
    <source>
        <dbReference type="Proteomes" id="UP000290649"/>
    </source>
</evidence>
<dbReference type="Proteomes" id="UP000290649">
    <property type="component" value="Unassembled WGS sequence"/>
</dbReference>
<dbReference type="PANTHER" id="PTHR48111">
    <property type="entry name" value="REGULATOR OF RPOS"/>
    <property type="match status" value="1"/>
</dbReference>
<dbReference type="InterPro" id="IPR039420">
    <property type="entry name" value="WalR-like"/>
</dbReference>
<dbReference type="CDD" id="cd00383">
    <property type="entry name" value="trans_reg_C"/>
    <property type="match status" value="1"/>
</dbReference>
<evidence type="ECO:0000313" key="11">
    <source>
        <dbReference type="EMBL" id="RXJ04156.1"/>
    </source>
</evidence>
<evidence type="ECO:0000256" key="5">
    <source>
        <dbReference type="ARBA" id="ARBA00023125"/>
    </source>
</evidence>
<dbReference type="FunFam" id="3.40.50.2300:FF:000001">
    <property type="entry name" value="DNA-binding response regulator PhoB"/>
    <property type="match status" value="1"/>
</dbReference>
<organism evidence="11 12">
    <name type="scientific">Anaerobacillus alkaliphilus</name>
    <dbReference type="NCBI Taxonomy" id="1548597"/>
    <lineage>
        <taxon>Bacteria</taxon>
        <taxon>Bacillati</taxon>
        <taxon>Bacillota</taxon>
        <taxon>Bacilli</taxon>
        <taxon>Bacillales</taxon>
        <taxon>Bacillaceae</taxon>
        <taxon>Anaerobacillus</taxon>
    </lineage>
</organism>
<dbReference type="GO" id="GO:0005829">
    <property type="term" value="C:cytosol"/>
    <property type="evidence" value="ECO:0007669"/>
    <property type="project" value="TreeGrafter"/>
</dbReference>
<keyword evidence="6" id="KW-0804">Transcription</keyword>
<dbReference type="FunFam" id="1.10.10.10:FF:000018">
    <property type="entry name" value="DNA-binding response regulator ResD"/>
    <property type="match status" value="1"/>
</dbReference>
<evidence type="ECO:0000256" key="4">
    <source>
        <dbReference type="ARBA" id="ARBA00023015"/>
    </source>
</evidence>
<dbReference type="Gene3D" id="3.40.50.2300">
    <property type="match status" value="1"/>
</dbReference>
<proteinExistence type="predicted"/>
<feature type="domain" description="Response regulatory" evidence="9">
    <location>
        <begin position="5"/>
        <end position="118"/>
    </location>
</feature>
<evidence type="ECO:0000259" key="10">
    <source>
        <dbReference type="PROSITE" id="PS51755"/>
    </source>
</evidence>
<dbReference type="SUPFAM" id="SSF52172">
    <property type="entry name" value="CheY-like"/>
    <property type="match status" value="1"/>
</dbReference>
<dbReference type="OrthoDB" id="9790442at2"/>
<dbReference type="PROSITE" id="PS51755">
    <property type="entry name" value="OMPR_PHOB"/>
    <property type="match status" value="1"/>
</dbReference>
<dbReference type="SUPFAM" id="SSF46894">
    <property type="entry name" value="C-terminal effector domain of the bipartite response regulators"/>
    <property type="match status" value="1"/>
</dbReference>
<dbReference type="Gene3D" id="1.10.10.10">
    <property type="entry name" value="Winged helix-like DNA-binding domain superfamily/Winged helix DNA-binding domain"/>
    <property type="match status" value="1"/>
</dbReference>
<dbReference type="GO" id="GO:0000976">
    <property type="term" value="F:transcription cis-regulatory region binding"/>
    <property type="evidence" value="ECO:0007669"/>
    <property type="project" value="TreeGrafter"/>
</dbReference>
<feature type="domain" description="OmpR/PhoB-type" evidence="10">
    <location>
        <begin position="128"/>
        <end position="226"/>
    </location>
</feature>
<keyword evidence="3" id="KW-0902">Two-component regulatory system</keyword>
<accession>A0A4Q0VY95</accession>
<dbReference type="Pfam" id="PF00486">
    <property type="entry name" value="Trans_reg_C"/>
    <property type="match status" value="1"/>
</dbReference>
<dbReference type="RefSeq" id="WP_129076505.1">
    <property type="nucleotide sequence ID" value="NZ_QOUX01000001.1"/>
</dbReference>
<evidence type="ECO:0000259" key="9">
    <source>
        <dbReference type="PROSITE" id="PS50110"/>
    </source>
</evidence>
<evidence type="ECO:0000256" key="7">
    <source>
        <dbReference type="PROSITE-ProRule" id="PRU00169"/>
    </source>
</evidence>
<evidence type="ECO:0000256" key="6">
    <source>
        <dbReference type="ARBA" id="ARBA00023163"/>
    </source>
</evidence>
<dbReference type="SMART" id="SM00448">
    <property type="entry name" value="REC"/>
    <property type="match status" value="1"/>
</dbReference>
<feature type="DNA-binding region" description="OmpR/PhoB-type" evidence="8">
    <location>
        <begin position="128"/>
        <end position="226"/>
    </location>
</feature>
<gene>
    <name evidence="11" type="ORF">DS745_01865</name>
</gene>
<sequence length="229" mass="26482">MKQLRLLVIDDDPNICELIRLYGEKAGYDVTHANDGLKGVDAFFEFSPDLVVLDIMLPGLSGWEVCQEIRHESQIPIIMLTGKGESYDKIKGLDLGADDYVVKPFDPKELLARMKAVLRRYNIFNGEQDVLSFSGLIIDMKQYKIESQDEQITMPPKEIELLYYLANHTNRVFTRQQLLDQIWGYDFEGDPRTVDVHIKRIREKLGKDNPNWELKTLRGIGYKFEVTNP</sequence>